<gene>
    <name evidence="1" type="ORF">VMF7928_02246</name>
</gene>
<dbReference type="RefSeq" id="WP_237361549.1">
    <property type="nucleotide sequence ID" value="NZ_CAKLDM010000002.1"/>
</dbReference>
<protein>
    <submittedName>
        <fullName evidence="1">Uncharacterized protein</fullName>
    </submittedName>
</protein>
<dbReference type="EMBL" id="CAKLDM010000002">
    <property type="protein sequence ID" value="CAH0539565.1"/>
    <property type="molecule type" value="Genomic_DNA"/>
</dbReference>
<evidence type="ECO:0000313" key="1">
    <source>
        <dbReference type="EMBL" id="CAH0539565.1"/>
    </source>
</evidence>
<comment type="caution">
    <text evidence="1">The sequence shown here is derived from an EMBL/GenBank/DDBJ whole genome shotgun (WGS) entry which is preliminary data.</text>
</comment>
<organism evidence="1 2">
    <name type="scientific">Vibrio marisflavi CECT 7928</name>
    <dbReference type="NCBI Taxonomy" id="634439"/>
    <lineage>
        <taxon>Bacteria</taxon>
        <taxon>Pseudomonadati</taxon>
        <taxon>Pseudomonadota</taxon>
        <taxon>Gammaproteobacteria</taxon>
        <taxon>Vibrionales</taxon>
        <taxon>Vibrionaceae</taxon>
        <taxon>Vibrio</taxon>
    </lineage>
</organism>
<reference evidence="1" key="1">
    <citation type="submission" date="2021-11" db="EMBL/GenBank/DDBJ databases">
        <authorList>
            <person name="Rodrigo-Torres L."/>
            <person name="Arahal R. D."/>
            <person name="Lucena T."/>
        </authorList>
    </citation>
    <scope>NUCLEOTIDE SEQUENCE</scope>
    <source>
        <strain evidence="1">CECT 7928</strain>
    </source>
</reference>
<keyword evidence="2" id="KW-1185">Reference proteome</keyword>
<proteinExistence type="predicted"/>
<accession>A0ABN8E7S4</accession>
<evidence type="ECO:0000313" key="2">
    <source>
        <dbReference type="Proteomes" id="UP000838748"/>
    </source>
</evidence>
<dbReference type="Proteomes" id="UP000838748">
    <property type="component" value="Unassembled WGS sequence"/>
</dbReference>
<sequence length="86" mass="9647">MDMLTYRIQKKVNQICDGLERRGEAVCAANVLKYLPLSATVSAVGTCIAHWEKQHNNRFYDYLGANSAFTQLFLSDIESSADSQTK</sequence>
<name>A0ABN8E7S4_9VIBR</name>